<accession>A0A1T2XCT7</accession>
<name>A0A1T2XCT7_9BACL</name>
<organism evidence="4 5">
    <name type="scientific">Paenibacillus selenitireducens</name>
    <dbReference type="NCBI Taxonomy" id="1324314"/>
    <lineage>
        <taxon>Bacteria</taxon>
        <taxon>Bacillati</taxon>
        <taxon>Bacillota</taxon>
        <taxon>Bacilli</taxon>
        <taxon>Bacillales</taxon>
        <taxon>Paenibacillaceae</taxon>
        <taxon>Paenibacillus</taxon>
    </lineage>
</organism>
<dbReference type="CDD" id="cd05379">
    <property type="entry name" value="CAP_bacterial"/>
    <property type="match status" value="1"/>
</dbReference>
<evidence type="ECO:0000313" key="4">
    <source>
        <dbReference type="EMBL" id="OPA77423.1"/>
    </source>
</evidence>
<protein>
    <submittedName>
        <fullName evidence="4">SCP-like extracellular</fullName>
    </submittedName>
</protein>
<proteinExistence type="predicted"/>
<sequence>MKKYLAFAAMLLITGCMSNNQTYKKQSTPQPTRIVTHGKSTVHTTSSTHASSTRTTKKNKSTIKTRQAPSYTLPDGLLDIRVPSQGPIGAPNQQPVQQPTQQPVQQPTKQPTQQPSPPAQHTGQPAKDTQGFNQQVLDLVNKQRQNAGLKTLSMDDSLSHMALVKAQDMINNNYFDHNSPTYGSPFDMMQKFQITYSYAGENIAKGQTTAEQVMNDWMNSEGHRANILNNNYTKIGIGYYNGAWVQEFTG</sequence>
<feature type="compositionally biased region" description="Low complexity" evidence="1">
    <location>
        <begin position="37"/>
        <end position="54"/>
    </location>
</feature>
<comment type="caution">
    <text evidence="4">The sequence shown here is derived from an EMBL/GenBank/DDBJ whole genome shotgun (WGS) entry which is preliminary data.</text>
</comment>
<dbReference type="AlphaFoldDB" id="A0A1T2XCT7"/>
<evidence type="ECO:0000256" key="2">
    <source>
        <dbReference type="SAM" id="SignalP"/>
    </source>
</evidence>
<dbReference type="RefSeq" id="WP_078499164.1">
    <property type="nucleotide sequence ID" value="NZ_MSZX01000005.1"/>
</dbReference>
<feature type="compositionally biased region" description="Low complexity" evidence="1">
    <location>
        <begin position="91"/>
        <end position="113"/>
    </location>
</feature>
<dbReference type="Pfam" id="PF00188">
    <property type="entry name" value="CAP"/>
    <property type="match status" value="1"/>
</dbReference>
<dbReference type="Gene3D" id="3.40.33.10">
    <property type="entry name" value="CAP"/>
    <property type="match status" value="1"/>
</dbReference>
<dbReference type="OrthoDB" id="9783944at2"/>
<feature type="compositionally biased region" description="Polar residues" evidence="1">
    <location>
        <begin position="21"/>
        <end position="33"/>
    </location>
</feature>
<dbReference type="PANTHER" id="PTHR31157">
    <property type="entry name" value="SCP DOMAIN-CONTAINING PROTEIN"/>
    <property type="match status" value="1"/>
</dbReference>
<keyword evidence="5" id="KW-1185">Reference proteome</keyword>
<feature type="domain" description="SCP" evidence="3">
    <location>
        <begin position="137"/>
        <end position="243"/>
    </location>
</feature>
<dbReference type="InterPro" id="IPR035940">
    <property type="entry name" value="CAP_sf"/>
</dbReference>
<dbReference type="STRING" id="1324314.BVG16_13260"/>
<dbReference type="SUPFAM" id="SSF55797">
    <property type="entry name" value="PR-1-like"/>
    <property type="match status" value="1"/>
</dbReference>
<dbReference type="PANTHER" id="PTHR31157:SF1">
    <property type="entry name" value="SCP DOMAIN-CONTAINING PROTEIN"/>
    <property type="match status" value="1"/>
</dbReference>
<evidence type="ECO:0000313" key="5">
    <source>
        <dbReference type="Proteomes" id="UP000190188"/>
    </source>
</evidence>
<dbReference type="Proteomes" id="UP000190188">
    <property type="component" value="Unassembled WGS sequence"/>
</dbReference>
<feature type="signal peptide" evidence="2">
    <location>
        <begin position="1"/>
        <end position="18"/>
    </location>
</feature>
<gene>
    <name evidence="4" type="ORF">BVG16_13260</name>
</gene>
<evidence type="ECO:0000259" key="3">
    <source>
        <dbReference type="Pfam" id="PF00188"/>
    </source>
</evidence>
<feature type="region of interest" description="Disordered" evidence="1">
    <location>
        <begin position="21"/>
        <end position="129"/>
    </location>
</feature>
<keyword evidence="2" id="KW-0732">Signal</keyword>
<dbReference type="InterPro" id="IPR014044">
    <property type="entry name" value="CAP_dom"/>
</dbReference>
<feature type="chain" id="PRO_5039339892" evidence="2">
    <location>
        <begin position="19"/>
        <end position="250"/>
    </location>
</feature>
<reference evidence="4 5" key="1">
    <citation type="submission" date="2017-01" db="EMBL/GenBank/DDBJ databases">
        <title>Genome analysis of Paenibacillus selenitrireducens ES3-24.</title>
        <authorList>
            <person name="Xu D."/>
            <person name="Yao R."/>
            <person name="Zheng S."/>
        </authorList>
    </citation>
    <scope>NUCLEOTIDE SEQUENCE [LARGE SCALE GENOMIC DNA]</scope>
    <source>
        <strain evidence="4 5">ES3-24</strain>
    </source>
</reference>
<dbReference type="EMBL" id="MSZX01000005">
    <property type="protein sequence ID" value="OPA77423.1"/>
    <property type="molecule type" value="Genomic_DNA"/>
</dbReference>
<dbReference type="PROSITE" id="PS51257">
    <property type="entry name" value="PROKAR_LIPOPROTEIN"/>
    <property type="match status" value="1"/>
</dbReference>
<evidence type="ECO:0000256" key="1">
    <source>
        <dbReference type="SAM" id="MobiDB-lite"/>
    </source>
</evidence>